<sequence length="612" mass="68054">MPQQRSQSAEPETIQQHAARLSDAITKYVKCGGTIDETNPLRSYWKAAHWIYQSINMYCDVKHVIFAGVDKENPNNDEDRSDFKRLSSMIPKFRKVLAELWQEPDTVVCLANLMSRWADNSRNDDTKALKQESPYWMTEHLDPEEPRRVVSTKKKLERGFNNSVTTILLTPRVVTNKIWTKYASDVEEQAEAFRAYVQMVRDGTVSLKHTDLCTFLYDLNQEYSPEQWDTGLFQGYFPIRCFRTIATGPTSAIDGVRDCAKSSKAEIHELKEVTPQLIAYTCVLARQTLSSAPKYCRKDGTFDYTYFYDLILNMLADEEDPWVQNVLEFWNDAVNLNRRSRKPKGTRNNNELDECHEQRANGANEATNVNKGQHVEMNGEGGDEGNFSDGEGKDARKDGGSDEDGNGANGDGVESNGNGAGKARGRDGTNQKAPQTTANSTLGSPLQSESPLPPPSQGRLKRNRLPAKKAFSSTLASPIQSESPSPPPSQGHSKRNRLPAKKAFNSALALPLQSESPSPPPSQERLKHNHPPARKSGKSDETSDEDEPLMTAPAKKRARKDVRSIPEEDAGVSHPRFGKKLAMAISKNPNGGSKTPNVHVKTRAGKKATHAT</sequence>
<reference evidence="2" key="1">
    <citation type="submission" date="2022-07" db="EMBL/GenBank/DDBJ databases">
        <title>Genome Sequence of Leucocoprinus birnbaumii.</title>
        <authorList>
            <person name="Buettner E."/>
        </authorList>
    </citation>
    <scope>NUCLEOTIDE SEQUENCE</scope>
    <source>
        <strain evidence="2">VT141</strain>
    </source>
</reference>
<feature type="compositionally biased region" description="Low complexity" evidence="1">
    <location>
        <begin position="506"/>
        <end position="516"/>
    </location>
</feature>
<proteinExistence type="predicted"/>
<feature type="compositionally biased region" description="Basic residues" evidence="1">
    <location>
        <begin position="527"/>
        <end position="536"/>
    </location>
</feature>
<evidence type="ECO:0000313" key="3">
    <source>
        <dbReference type="Proteomes" id="UP001213000"/>
    </source>
</evidence>
<gene>
    <name evidence="2" type="ORF">NP233_g11756</name>
</gene>
<dbReference type="AlphaFoldDB" id="A0AAD5YL16"/>
<dbReference type="Proteomes" id="UP001213000">
    <property type="component" value="Unassembled WGS sequence"/>
</dbReference>
<organism evidence="2 3">
    <name type="scientific">Leucocoprinus birnbaumii</name>
    <dbReference type="NCBI Taxonomy" id="56174"/>
    <lineage>
        <taxon>Eukaryota</taxon>
        <taxon>Fungi</taxon>
        <taxon>Dikarya</taxon>
        <taxon>Basidiomycota</taxon>
        <taxon>Agaricomycotina</taxon>
        <taxon>Agaricomycetes</taxon>
        <taxon>Agaricomycetidae</taxon>
        <taxon>Agaricales</taxon>
        <taxon>Agaricineae</taxon>
        <taxon>Agaricaceae</taxon>
        <taxon>Leucocoprinus</taxon>
    </lineage>
</organism>
<feature type="region of interest" description="Disordered" evidence="1">
    <location>
        <begin position="360"/>
        <end position="612"/>
    </location>
</feature>
<comment type="caution">
    <text evidence="2">The sequence shown here is derived from an EMBL/GenBank/DDBJ whole genome shotgun (WGS) entry which is preliminary data.</text>
</comment>
<feature type="compositionally biased region" description="Basic and acidic residues" evidence="1">
    <location>
        <begin position="390"/>
        <end position="400"/>
    </location>
</feature>
<protein>
    <submittedName>
        <fullName evidence="2">Uncharacterized protein</fullName>
    </submittedName>
</protein>
<keyword evidence="3" id="KW-1185">Reference proteome</keyword>
<dbReference type="Pfam" id="PF20414">
    <property type="entry name" value="DUF6698"/>
    <property type="match status" value="1"/>
</dbReference>
<feature type="compositionally biased region" description="Basic residues" evidence="1">
    <location>
        <begin position="600"/>
        <end position="612"/>
    </location>
</feature>
<evidence type="ECO:0000256" key="1">
    <source>
        <dbReference type="SAM" id="MobiDB-lite"/>
    </source>
</evidence>
<dbReference type="EMBL" id="JANIEX010001487">
    <property type="protein sequence ID" value="KAJ3557385.1"/>
    <property type="molecule type" value="Genomic_DNA"/>
</dbReference>
<accession>A0AAD5YL16</accession>
<feature type="compositionally biased region" description="Polar residues" evidence="1">
    <location>
        <begin position="587"/>
        <end position="596"/>
    </location>
</feature>
<feature type="compositionally biased region" description="Polar residues" evidence="1">
    <location>
        <begin position="430"/>
        <end position="443"/>
    </location>
</feature>
<evidence type="ECO:0000313" key="2">
    <source>
        <dbReference type="EMBL" id="KAJ3557385.1"/>
    </source>
</evidence>
<name>A0AAD5YL16_9AGAR</name>
<dbReference type="InterPro" id="IPR046521">
    <property type="entry name" value="DUF6698"/>
</dbReference>